<dbReference type="Pfam" id="PF01704">
    <property type="entry name" value="UDPGP"/>
    <property type="match status" value="1"/>
</dbReference>
<gene>
    <name evidence="4" type="ORF">IRI77_24265</name>
</gene>
<dbReference type="GO" id="GO:0042352">
    <property type="term" value="P:GDP-L-fucose salvage"/>
    <property type="evidence" value="ECO:0007669"/>
    <property type="project" value="TreeGrafter"/>
</dbReference>
<dbReference type="GO" id="GO:0050201">
    <property type="term" value="F:fucokinase activity"/>
    <property type="evidence" value="ECO:0007669"/>
    <property type="project" value="TreeGrafter"/>
</dbReference>
<dbReference type="InterPro" id="IPR052203">
    <property type="entry name" value="GHMP_Kinase-Related"/>
</dbReference>
<dbReference type="GO" id="GO:0070569">
    <property type="term" value="F:uridylyltransferase activity"/>
    <property type="evidence" value="ECO:0007669"/>
    <property type="project" value="InterPro"/>
</dbReference>
<dbReference type="Gene3D" id="3.30.230.120">
    <property type="match status" value="1"/>
</dbReference>
<dbReference type="KEGG" id="pfer:IRI77_24265"/>
<dbReference type="InterPro" id="IPR002618">
    <property type="entry name" value="UDPGP_fam"/>
</dbReference>
<sequence length="1108" mass="122374">MSELARIILSSDQEVRNRSLDSFCRAATAATLLTECEELEALRRDSDNLYTRVRALFFLASVHRMYLAGKPGVAPQGRVPFEGYTHLLHRRFEEAIRCFLDAQQQQGPNQAVSSALATTYRSLAFQNLADQVRRSVRSVRGNQWMFRTGHPADYPLRLRPELLQAHPSTGVFPVLREATPVRMDLSHSGWSDIFFLGMDFPEGARVLNTSIDLAVRGQGDSTPKPPVETYLRVIDEPVLRLASVDLGATADITSLAEVFDFGRDYLGLLKAAIIAAGVVPPGMEGSGQSLAELLTALTGRPGCGLEVASKVNDIPKGSRLAVSTNLLASLISVCMRATGQIHSLIGGLQESDRRLVAARAILGEWLGGSGGGWQDSGGVWPGMKLIEGVVAREGDVEFGISRGCLLPRHRVFPLEEISAETREKLQHSLVLVHGGMAQDVGPILEMVTEKYLLRGEKEWQGRLQAIELLDEIIDCLRRGDIRGVGACTQRNFDGPIQTIIPWAANQYTLRLIEGARQEFGDDFWGFWMLGGMAGGGMGFLFAPQVKVRAQQRMAEIMLAAKRAMDRAVPFAMEPVVYDFTINERGTWAELLTGEDSLLPAGYYALRVPELVRRQTRELSPAQRGDLMAFGEACRHKPELTGMVQTLFDRLLPRDTNKESGSALSLQQLLEDYGFDRVQHEKIRADLRSGRIGLAQNRLPVSSRIQDVAPAEVIDARLPLPARLVELGAQALSEGSVAVISLAGGAGSRWTKGAGVVKALNPFVLMAGRHRSFVEIHLAKSRQTARRFGHPIPHVFTTSYLTHPPMQQYLQAAGNFGYEGPLHLSPGRIVGLRLIPTARDLRFAWQEMPQQVLDDQKQKVRDSGRAALMNWATSLGEASDYTDNLPQQCLHPVGHWYEIPNLLRNGTLRRLLEAQPNLRYLMLHNIDTMGVSLDPGLLGLHIDSGAALTAEVIGREVEDRGGGLARVDGRVRLIEGLALPDEKLEFELSYYNSNTMWISVDALLRVFHLTVEDLADDEKTAVAVRNLAARMPTYITLKDVKKRWGTGQEDIFPVTQFEKLWGDMTALPELTCGYAVVPRMRGQQLKEVAQLDGWLSDGSAAYAEAQCDW</sequence>
<keyword evidence="3" id="KW-0418">Kinase</keyword>
<dbReference type="PANTHER" id="PTHR32463:SF0">
    <property type="entry name" value="L-FUCOSE KINASE"/>
    <property type="match status" value="1"/>
</dbReference>
<dbReference type="RefSeq" id="WP_194447585.1">
    <property type="nucleotide sequence ID" value="NZ_CP063849.1"/>
</dbReference>
<dbReference type="AlphaFoldDB" id="A0A7S7SJE5"/>
<evidence type="ECO:0000256" key="3">
    <source>
        <dbReference type="ARBA" id="ARBA00022777"/>
    </source>
</evidence>
<keyword evidence="2 4" id="KW-0548">Nucleotidyltransferase</keyword>
<evidence type="ECO:0000256" key="2">
    <source>
        <dbReference type="ARBA" id="ARBA00022695"/>
    </source>
</evidence>
<dbReference type="EMBL" id="CP063849">
    <property type="protein sequence ID" value="QOY85915.1"/>
    <property type="molecule type" value="Genomic_DNA"/>
</dbReference>
<keyword evidence="5" id="KW-1185">Reference proteome</keyword>
<evidence type="ECO:0000256" key="1">
    <source>
        <dbReference type="ARBA" id="ARBA00022679"/>
    </source>
</evidence>
<dbReference type="PANTHER" id="PTHR32463">
    <property type="entry name" value="L-FUCOSE KINASE"/>
    <property type="match status" value="1"/>
</dbReference>
<organism evidence="4 5">
    <name type="scientific">Paludibaculum fermentans</name>
    <dbReference type="NCBI Taxonomy" id="1473598"/>
    <lineage>
        <taxon>Bacteria</taxon>
        <taxon>Pseudomonadati</taxon>
        <taxon>Acidobacteriota</taxon>
        <taxon>Terriglobia</taxon>
        <taxon>Bryobacterales</taxon>
        <taxon>Bryobacteraceae</taxon>
        <taxon>Paludibaculum</taxon>
    </lineage>
</organism>
<dbReference type="Gene3D" id="3.90.550.10">
    <property type="entry name" value="Spore Coat Polysaccharide Biosynthesis Protein SpsA, Chain A"/>
    <property type="match status" value="1"/>
</dbReference>
<accession>A0A7S7SJE5</accession>
<name>A0A7S7SJE5_PALFE</name>
<proteinExistence type="predicted"/>
<dbReference type="SUPFAM" id="SSF53448">
    <property type="entry name" value="Nucleotide-diphospho-sugar transferases"/>
    <property type="match status" value="1"/>
</dbReference>
<evidence type="ECO:0000313" key="5">
    <source>
        <dbReference type="Proteomes" id="UP000593892"/>
    </source>
</evidence>
<protein>
    <submittedName>
        <fullName evidence="4">UTP--glucose-1-phosphate uridylyltransferase</fullName>
    </submittedName>
</protein>
<dbReference type="Proteomes" id="UP000593892">
    <property type="component" value="Chromosome"/>
</dbReference>
<reference evidence="4 5" key="1">
    <citation type="submission" date="2020-10" db="EMBL/GenBank/DDBJ databases">
        <title>Complete genome sequence of Paludibaculum fermentans P105T, a facultatively anaerobic acidobacterium capable of dissimilatory Fe(III) reduction.</title>
        <authorList>
            <person name="Dedysh S.N."/>
            <person name="Beletsky A.V."/>
            <person name="Kulichevskaya I.S."/>
            <person name="Mardanov A.V."/>
            <person name="Ravin N.V."/>
        </authorList>
    </citation>
    <scope>NUCLEOTIDE SEQUENCE [LARGE SCALE GENOMIC DNA]</scope>
    <source>
        <strain evidence="4 5">P105</strain>
    </source>
</reference>
<evidence type="ECO:0000313" key="4">
    <source>
        <dbReference type="EMBL" id="QOY85915.1"/>
    </source>
</evidence>
<dbReference type="InterPro" id="IPR029044">
    <property type="entry name" value="Nucleotide-diphossugar_trans"/>
</dbReference>
<keyword evidence="1 4" id="KW-0808">Transferase</keyword>